<evidence type="ECO:0000313" key="2">
    <source>
        <dbReference type="Proteomes" id="UP001048763"/>
    </source>
</evidence>
<dbReference type="RefSeq" id="WP_217863717.1">
    <property type="nucleotide sequence ID" value="NZ_JAHSTX010000001.1"/>
</dbReference>
<organism evidence="1 2">
    <name type="scientific">Pseudomonas triticicola</name>
    <dbReference type="NCBI Taxonomy" id="2842345"/>
    <lineage>
        <taxon>Bacteria</taxon>
        <taxon>Pseudomonadati</taxon>
        <taxon>Pseudomonadota</taxon>
        <taxon>Gammaproteobacteria</taxon>
        <taxon>Pseudomonadales</taxon>
        <taxon>Pseudomonadaceae</taxon>
        <taxon>Pseudomonas</taxon>
    </lineage>
</organism>
<accession>A0ABS6RKH6</accession>
<evidence type="ECO:0000313" key="1">
    <source>
        <dbReference type="EMBL" id="MBV4546405.1"/>
    </source>
</evidence>
<sequence>MSQDKTSDLMNKRNATGSFVAFLDDDKFLESKLCVYAETETEFIIIGTDDFKHTVDLSVPNSLEADGPHTVTFPTTGRHWRVMINGFNEPIVEGELIVTFANFRKNVTGTFALDLGKTRKVTGTFNLALGTQGEVTGECSLYE</sequence>
<protein>
    <recommendedName>
        <fullName evidence="3">Prophage PssSM-02</fullName>
    </recommendedName>
</protein>
<name>A0ABS6RKH6_9PSED</name>
<evidence type="ECO:0008006" key="3">
    <source>
        <dbReference type="Google" id="ProtNLM"/>
    </source>
</evidence>
<dbReference type="Proteomes" id="UP001048763">
    <property type="component" value="Unassembled WGS sequence"/>
</dbReference>
<gene>
    <name evidence="1" type="ORF">KVG85_09810</name>
</gene>
<proteinExistence type="predicted"/>
<reference evidence="1" key="1">
    <citation type="submission" date="2021-06" db="EMBL/GenBank/DDBJ databases">
        <title>Updating the genus Pseudomonas: Description of 43 new species and partition of the Pseudomonas putida group.</title>
        <authorList>
            <person name="Girard L."/>
            <person name="Lood C."/>
            <person name="Vandamme P."/>
            <person name="Rokni-Zadeh H."/>
            <person name="Van Noort V."/>
            <person name="Hofte M."/>
            <person name="Lavigne R."/>
            <person name="De Mot R."/>
        </authorList>
    </citation>
    <scope>NUCLEOTIDE SEQUENCE</scope>
    <source>
        <strain evidence="1">SWRI88</strain>
    </source>
</reference>
<dbReference type="EMBL" id="JAHSTX010000001">
    <property type="protein sequence ID" value="MBV4546405.1"/>
    <property type="molecule type" value="Genomic_DNA"/>
</dbReference>
<keyword evidence="2" id="KW-1185">Reference proteome</keyword>
<comment type="caution">
    <text evidence="1">The sequence shown here is derived from an EMBL/GenBank/DDBJ whole genome shotgun (WGS) entry which is preliminary data.</text>
</comment>